<feature type="domain" description="Glycosyl transferase CAP10" evidence="2">
    <location>
        <begin position="164"/>
        <end position="411"/>
    </location>
</feature>
<feature type="compositionally biased region" description="Basic and acidic residues" evidence="1">
    <location>
        <begin position="32"/>
        <end position="45"/>
    </location>
</feature>
<sequence>MSVPPWNENIAPQSVWKEDKLPSKASIGDDGFVEKKSPSNAKEDGFMENQLPSKATPLPPLKGTKKSINCSDSNVCSKSQGIKWDPGSSPSCPGYFGYIYEDLKPWRKSGITLQMVEQFQNKASFRLTIVDGRMYLKVYHKSFQTRDVFSIWGFIQLMEYYPGLLPDLDLMFDCVDWPILNAHHYNDAKPPPPLFRYCADDSTLDIPFPDWSFWGWSEINIRPWEGLLKDILKGTKKIKWENRDPTAYWKGNPIVADIRKDLMKCNASEGRDWNARLYNQDWFKEGQEGYKQSQLSDQCDHRYKIYVEGSAWSVSLKNILACDSTTLIVKPQYHDFFSRGLIPMEHYWPVGLDRKCESIKFAVDWGNNHTSKAKAIGKAASNFLKNEVNMSNVYDYMFHLLNEYAKLLRYKPSVPLGAKEICPQSMYCSRKDRVERRFMQESLVKSTHESGPCNLPGSATFYQSLKDWNERKAKALQQVEEMERKARDI</sequence>
<comment type="caution">
    <text evidence="3">The sequence shown here is derived from an EMBL/GenBank/DDBJ whole genome shotgun (WGS) entry which is preliminary data.</text>
</comment>
<protein>
    <recommendedName>
        <fullName evidence="2">Glycosyl transferase CAP10 domain-containing protein</fullName>
    </recommendedName>
</protein>
<reference evidence="3 4" key="1">
    <citation type="journal article" date="2021" name="Nat. Plants">
        <title>The Taxus genome provides insights into paclitaxel biosynthesis.</title>
        <authorList>
            <person name="Xiong X."/>
            <person name="Gou J."/>
            <person name="Liao Q."/>
            <person name="Li Y."/>
            <person name="Zhou Q."/>
            <person name="Bi G."/>
            <person name="Li C."/>
            <person name="Du R."/>
            <person name="Wang X."/>
            <person name="Sun T."/>
            <person name="Guo L."/>
            <person name="Liang H."/>
            <person name="Lu P."/>
            <person name="Wu Y."/>
            <person name="Zhang Z."/>
            <person name="Ro D.K."/>
            <person name="Shang Y."/>
            <person name="Huang S."/>
            <person name="Yan J."/>
        </authorList>
    </citation>
    <scope>NUCLEOTIDE SEQUENCE [LARGE SCALE GENOMIC DNA]</scope>
    <source>
        <strain evidence="3">Ta-2019</strain>
    </source>
</reference>
<evidence type="ECO:0000313" key="3">
    <source>
        <dbReference type="EMBL" id="KAH9325579.1"/>
    </source>
</evidence>
<evidence type="ECO:0000313" key="4">
    <source>
        <dbReference type="Proteomes" id="UP000824469"/>
    </source>
</evidence>
<proteinExistence type="predicted"/>
<accession>A0AA38LIT0</accession>
<dbReference type="PANTHER" id="PTHR12203:SF99">
    <property type="entry name" value="OS04G0534100 PROTEIN"/>
    <property type="match status" value="1"/>
</dbReference>
<dbReference type="EMBL" id="JAHRHJ020000002">
    <property type="protein sequence ID" value="KAH9325579.1"/>
    <property type="molecule type" value="Genomic_DNA"/>
</dbReference>
<dbReference type="PANTHER" id="PTHR12203">
    <property type="entry name" value="KDEL LYS-ASP-GLU-LEU CONTAINING - RELATED"/>
    <property type="match status" value="1"/>
</dbReference>
<name>A0AA38LIT0_TAXCH</name>
<dbReference type="OMA" id="DIIYPAW"/>
<dbReference type="Proteomes" id="UP000824469">
    <property type="component" value="Unassembled WGS sequence"/>
</dbReference>
<gene>
    <name evidence="3" type="ORF">KI387_005757</name>
</gene>
<feature type="region of interest" description="Disordered" evidence="1">
    <location>
        <begin position="1"/>
        <end position="58"/>
    </location>
</feature>
<keyword evidence="4" id="KW-1185">Reference proteome</keyword>
<dbReference type="InterPro" id="IPR006598">
    <property type="entry name" value="CAP10"/>
</dbReference>
<dbReference type="AlphaFoldDB" id="A0AA38LIT0"/>
<evidence type="ECO:0000256" key="1">
    <source>
        <dbReference type="SAM" id="MobiDB-lite"/>
    </source>
</evidence>
<evidence type="ECO:0000259" key="2">
    <source>
        <dbReference type="SMART" id="SM00672"/>
    </source>
</evidence>
<dbReference type="Pfam" id="PF05686">
    <property type="entry name" value="Glyco_transf_90"/>
    <property type="match status" value="1"/>
</dbReference>
<dbReference type="SMART" id="SM00672">
    <property type="entry name" value="CAP10"/>
    <property type="match status" value="1"/>
</dbReference>
<organism evidence="3 4">
    <name type="scientific">Taxus chinensis</name>
    <name type="common">Chinese yew</name>
    <name type="synonym">Taxus wallichiana var. chinensis</name>
    <dbReference type="NCBI Taxonomy" id="29808"/>
    <lineage>
        <taxon>Eukaryota</taxon>
        <taxon>Viridiplantae</taxon>
        <taxon>Streptophyta</taxon>
        <taxon>Embryophyta</taxon>
        <taxon>Tracheophyta</taxon>
        <taxon>Spermatophyta</taxon>
        <taxon>Pinopsida</taxon>
        <taxon>Pinidae</taxon>
        <taxon>Conifers II</taxon>
        <taxon>Cupressales</taxon>
        <taxon>Taxaceae</taxon>
        <taxon>Taxus</taxon>
    </lineage>
</organism>
<dbReference type="InterPro" id="IPR051091">
    <property type="entry name" value="O-Glucosyltr/Glycosyltrsf_90"/>
</dbReference>